<evidence type="ECO:0000256" key="2">
    <source>
        <dbReference type="PIRSR" id="PIRSR000459-1"/>
    </source>
</evidence>
<dbReference type="PIRSF" id="PIRSF000459">
    <property type="entry name" value="TGM_EBP42"/>
    <property type="match status" value="1"/>
</dbReference>
<dbReference type="Proteomes" id="UP000001646">
    <property type="component" value="Unplaced"/>
</dbReference>
<dbReference type="Gene3D" id="3.90.260.10">
    <property type="entry name" value="Transglutaminase-like"/>
    <property type="match status" value="2"/>
</dbReference>
<keyword evidence="6" id="KW-1185">Reference proteome</keyword>
<evidence type="ECO:0000256" key="1">
    <source>
        <dbReference type="ARBA" id="ARBA00005968"/>
    </source>
</evidence>
<dbReference type="Bgee" id="ENSACAG00000011612">
    <property type="expression patterns" value="Expressed in lung and 3 other cell types or tissues"/>
</dbReference>
<dbReference type="SUPFAM" id="SSF81296">
    <property type="entry name" value="E set domains"/>
    <property type="match status" value="1"/>
</dbReference>
<dbReference type="InterPro" id="IPR023608">
    <property type="entry name" value="Transglutaminase_animal"/>
</dbReference>
<organism evidence="5 6">
    <name type="scientific">Anolis carolinensis</name>
    <name type="common">Green anole</name>
    <name type="synonym">American chameleon</name>
    <dbReference type="NCBI Taxonomy" id="28377"/>
    <lineage>
        <taxon>Eukaryota</taxon>
        <taxon>Metazoa</taxon>
        <taxon>Chordata</taxon>
        <taxon>Craniata</taxon>
        <taxon>Vertebrata</taxon>
        <taxon>Euteleostomi</taxon>
        <taxon>Lepidosauria</taxon>
        <taxon>Squamata</taxon>
        <taxon>Bifurcata</taxon>
        <taxon>Unidentata</taxon>
        <taxon>Episquamata</taxon>
        <taxon>Toxicofera</taxon>
        <taxon>Iguania</taxon>
        <taxon>Dactyloidae</taxon>
        <taxon>Anolis</taxon>
    </lineage>
</organism>
<sequence>MEEEEDLGHSTHTHSLTLPEPIDWKLKDNGIAHRTDRYSGSELAVRRGQPFGVSLTYGGNPPAVSSLTFTVETGKTPLASQHKPCPLFLPTWDPLLRTSPSLFSIFSPVNAGIGRYRFGIRTGGSSAPSSLLGTFVLLFNPWLQGDEVFMPNNAEREEYVLSESGVVFMGSSNSISPRGWDFGQFQPDILDICLSILDRSLNHRRDAATDLRRRNDPKYVGRVLSAMCEDPATMRMSSGFRPVRFGQCWVFAGVLTTVLRCFGFPARMISNFNSAHDTDQSLTVDVYYDPAGNPLNMDSDSIWNFHVWNEAWFARSDLGSTYNGWQILDATPQERSSGIFQCGPASLVAIKEGDVDLDYDCPFVYAETNADRVTWTYDTATGQKKKIYSETKSVGQFTSTKAVGSFARKDVTNDYKYPEGSTKERDVFNKARGKLNLSTLEATSRVPDAPKPDVSGKFKVKSPPEVGKDVELVLLLTNLASAARTLTANMTAWSIVYTGKVIHEVWKDSLALTLGPKEEKAYPIKISYEEYQKHLTTDNMIRATAVCHFKDGNDAVVEQDIALENPTITLKVPGQAKVGQAVKVEVVFTNPLAEVVSSCVLLAEGSDLLEKAIRKEVSTVKGKESARITFEITPKKKGTKQLVTNFSCDKFKDINTFQVIKVVD</sequence>
<feature type="active site" evidence="2">
    <location>
        <position position="248"/>
    </location>
</feature>
<reference evidence="5" key="2">
    <citation type="submission" date="2025-08" db="UniProtKB">
        <authorList>
            <consortium name="Ensembl"/>
        </authorList>
    </citation>
    <scope>IDENTIFICATION</scope>
</reference>
<dbReference type="STRING" id="28377.ENSACAP00000011636"/>
<feature type="active site" evidence="2">
    <location>
        <position position="306"/>
    </location>
</feature>
<feature type="active site" evidence="2">
    <location>
        <position position="329"/>
    </location>
</feature>
<dbReference type="Pfam" id="PF01841">
    <property type="entry name" value="Transglut_core"/>
    <property type="match status" value="1"/>
</dbReference>
<dbReference type="SUPFAM" id="SSF54001">
    <property type="entry name" value="Cysteine proteinases"/>
    <property type="match status" value="1"/>
</dbReference>
<dbReference type="AlphaFoldDB" id="H9GI77"/>
<dbReference type="GO" id="GO:0030216">
    <property type="term" value="P:keratinocyte differentiation"/>
    <property type="evidence" value="ECO:0000318"/>
    <property type="project" value="GO_Central"/>
</dbReference>
<dbReference type="InterPro" id="IPR008958">
    <property type="entry name" value="Transglutaminase_C"/>
</dbReference>
<dbReference type="FunCoup" id="H9GI77">
    <property type="interactions" value="1"/>
</dbReference>
<dbReference type="InterPro" id="IPR036238">
    <property type="entry name" value="Transglutaminase_C_sf"/>
</dbReference>
<dbReference type="PANTHER" id="PTHR11590:SF36">
    <property type="entry name" value="PROTEIN-GLUTAMINE GAMMA-GLUTAMYLTRANSFERASE E"/>
    <property type="match status" value="1"/>
</dbReference>
<keyword evidence="3" id="KW-0106">Calcium</keyword>
<evidence type="ECO:0000259" key="4">
    <source>
        <dbReference type="SMART" id="SM00460"/>
    </source>
</evidence>
<reference evidence="5" key="3">
    <citation type="submission" date="2025-09" db="UniProtKB">
        <authorList>
            <consortium name="Ensembl"/>
        </authorList>
    </citation>
    <scope>IDENTIFICATION</scope>
</reference>
<dbReference type="FunFam" id="2.60.40.10:FF:000171">
    <property type="entry name" value="protein-glutamine gamma-glutamyltransferase 6"/>
    <property type="match status" value="1"/>
</dbReference>
<dbReference type="SMART" id="SM00460">
    <property type="entry name" value="TGc"/>
    <property type="match status" value="1"/>
</dbReference>
<dbReference type="FunFam" id="2.60.40.10:FF:000090">
    <property type="entry name" value="Protein-glutamine gamma-glutamyltransferase 2"/>
    <property type="match status" value="1"/>
</dbReference>
<dbReference type="HOGENOM" id="CLU_013435_1_0_1"/>
<feature type="domain" description="Transglutaminase-like" evidence="4">
    <location>
        <begin position="240"/>
        <end position="332"/>
    </location>
</feature>
<reference evidence="5" key="1">
    <citation type="submission" date="2009-12" db="EMBL/GenBank/DDBJ databases">
        <title>The Genome Sequence of Anolis carolinensis (Green Anole Lizard).</title>
        <authorList>
            <consortium name="The Genome Sequencing Platform"/>
            <person name="Di Palma F."/>
            <person name="Alfoldi J."/>
            <person name="Heiman D."/>
            <person name="Young S."/>
            <person name="Grabherr M."/>
            <person name="Johnson J."/>
            <person name="Lander E.S."/>
            <person name="Lindblad-Toh K."/>
        </authorList>
    </citation>
    <scope>NUCLEOTIDE SEQUENCE [LARGE SCALE GENOMIC DNA]</scope>
    <source>
        <strain evidence="5">JBL SC #1</strain>
    </source>
</reference>
<dbReference type="PANTHER" id="PTHR11590">
    <property type="entry name" value="PROTEIN-GLUTAMINE GAMMA-GLUTAMYLTRANSFERASE"/>
    <property type="match status" value="1"/>
</dbReference>
<dbReference type="InterPro" id="IPR036985">
    <property type="entry name" value="Transglutaminase-like_sf"/>
</dbReference>
<dbReference type="InterPro" id="IPR002931">
    <property type="entry name" value="Transglutaminase-like"/>
</dbReference>
<dbReference type="InterPro" id="IPR050779">
    <property type="entry name" value="Transglutaminase"/>
</dbReference>
<dbReference type="SUPFAM" id="SSF49309">
    <property type="entry name" value="Transglutaminase, two C-terminal domains"/>
    <property type="match status" value="2"/>
</dbReference>
<dbReference type="InParanoid" id="H9GI77"/>
<dbReference type="InterPro" id="IPR013783">
    <property type="entry name" value="Ig-like_fold"/>
</dbReference>
<evidence type="ECO:0000256" key="3">
    <source>
        <dbReference type="PIRSR" id="PIRSR000459-2"/>
    </source>
</evidence>
<dbReference type="Pfam" id="PF00927">
    <property type="entry name" value="Transglut_C"/>
    <property type="match status" value="2"/>
</dbReference>
<feature type="binding site" evidence="3">
    <location>
        <position position="371"/>
    </location>
    <ligand>
        <name>Ca(2+)</name>
        <dbReference type="ChEBI" id="CHEBI:29108"/>
    </ligand>
</feature>
<comment type="similarity">
    <text evidence="1">Belongs to the transglutaminase superfamily. Transglutaminase family.</text>
</comment>
<keyword evidence="3" id="KW-0479">Metal-binding</keyword>
<proteinExistence type="inferred from homology"/>
<evidence type="ECO:0000313" key="5">
    <source>
        <dbReference type="Ensembl" id="ENSACAP00000011636.3"/>
    </source>
</evidence>
<dbReference type="GO" id="GO:0003810">
    <property type="term" value="F:protein-glutamine gamma-glutamyltransferase activity"/>
    <property type="evidence" value="ECO:0000318"/>
    <property type="project" value="GO_Central"/>
</dbReference>
<name>H9GI77_ANOCA</name>
<dbReference type="Ensembl" id="ENSACAT00000011876.4">
    <property type="protein sequence ID" value="ENSACAP00000011636.3"/>
    <property type="gene ID" value="ENSACAG00000011612.4"/>
</dbReference>
<dbReference type="InterPro" id="IPR001102">
    <property type="entry name" value="Transglutaminase_N"/>
</dbReference>
<dbReference type="GO" id="GO:0046872">
    <property type="term" value="F:metal ion binding"/>
    <property type="evidence" value="ECO:0007669"/>
    <property type="project" value="UniProtKB-KW"/>
</dbReference>
<dbReference type="InterPro" id="IPR014756">
    <property type="entry name" value="Ig_E-set"/>
</dbReference>
<feature type="binding site" evidence="3">
    <location>
        <position position="419"/>
    </location>
    <ligand>
        <name>Ca(2+)</name>
        <dbReference type="ChEBI" id="CHEBI:29108"/>
    </ligand>
</feature>
<protein>
    <recommendedName>
        <fullName evidence="4">Transglutaminase-like domain-containing protein</fullName>
    </recommendedName>
</protein>
<dbReference type="InterPro" id="IPR038765">
    <property type="entry name" value="Papain-like_cys_pep_sf"/>
</dbReference>
<feature type="binding site" evidence="3">
    <location>
        <position position="369"/>
    </location>
    <ligand>
        <name>Ca(2+)</name>
        <dbReference type="ChEBI" id="CHEBI:29108"/>
    </ligand>
</feature>
<dbReference type="Gene3D" id="2.60.40.10">
    <property type="entry name" value="Immunoglobulins"/>
    <property type="match status" value="3"/>
</dbReference>
<dbReference type="eggNOG" id="ENOG502QUPB">
    <property type="taxonomic scope" value="Eukaryota"/>
</dbReference>
<accession>H9GI77</accession>
<comment type="cofactor">
    <cofactor evidence="3">
        <name>Ca(2+)</name>
        <dbReference type="ChEBI" id="CHEBI:29108"/>
    </cofactor>
    <text evidence="3">Binds 1 Ca(2+) ion per subunit.</text>
</comment>
<dbReference type="Pfam" id="PF00868">
    <property type="entry name" value="Transglut_N"/>
    <property type="match status" value="1"/>
</dbReference>
<dbReference type="GeneTree" id="ENSGT01050000244866"/>
<feature type="binding site" evidence="3">
    <location>
        <position position="424"/>
    </location>
    <ligand>
        <name>Ca(2+)</name>
        <dbReference type="ChEBI" id="CHEBI:29108"/>
    </ligand>
</feature>
<evidence type="ECO:0000313" key="6">
    <source>
        <dbReference type="Proteomes" id="UP000001646"/>
    </source>
</evidence>